<organism evidence="1 2">
    <name type="scientific">Thelephora ganbajun</name>
    <name type="common">Ganba fungus</name>
    <dbReference type="NCBI Taxonomy" id="370292"/>
    <lineage>
        <taxon>Eukaryota</taxon>
        <taxon>Fungi</taxon>
        <taxon>Dikarya</taxon>
        <taxon>Basidiomycota</taxon>
        <taxon>Agaricomycotina</taxon>
        <taxon>Agaricomycetes</taxon>
        <taxon>Thelephorales</taxon>
        <taxon>Thelephoraceae</taxon>
        <taxon>Thelephora</taxon>
    </lineage>
</organism>
<reference evidence="1" key="1">
    <citation type="submission" date="2019-10" db="EMBL/GenBank/DDBJ databases">
        <authorList>
            <consortium name="DOE Joint Genome Institute"/>
            <person name="Kuo A."/>
            <person name="Miyauchi S."/>
            <person name="Kiss E."/>
            <person name="Drula E."/>
            <person name="Kohler A."/>
            <person name="Sanchez-Garcia M."/>
            <person name="Andreopoulos B."/>
            <person name="Barry K.W."/>
            <person name="Bonito G."/>
            <person name="Buee M."/>
            <person name="Carver A."/>
            <person name="Chen C."/>
            <person name="Cichocki N."/>
            <person name="Clum A."/>
            <person name="Culley D."/>
            <person name="Crous P.W."/>
            <person name="Fauchery L."/>
            <person name="Girlanda M."/>
            <person name="Hayes R."/>
            <person name="Keri Z."/>
            <person name="Labutti K."/>
            <person name="Lipzen A."/>
            <person name="Lombard V."/>
            <person name="Magnuson J."/>
            <person name="Maillard F."/>
            <person name="Morin E."/>
            <person name="Murat C."/>
            <person name="Nolan M."/>
            <person name="Ohm R."/>
            <person name="Pangilinan J."/>
            <person name="Pereira M."/>
            <person name="Perotto S."/>
            <person name="Peter M."/>
            <person name="Riley R."/>
            <person name="Sitrit Y."/>
            <person name="Stielow B."/>
            <person name="Szollosi G."/>
            <person name="Zifcakova L."/>
            <person name="Stursova M."/>
            <person name="Spatafora J.W."/>
            <person name="Tedersoo L."/>
            <person name="Vaario L.-M."/>
            <person name="Yamada A."/>
            <person name="Yan M."/>
            <person name="Wang P."/>
            <person name="Xu J."/>
            <person name="Bruns T."/>
            <person name="Baldrian P."/>
            <person name="Vilgalys R."/>
            <person name="Henrissat B."/>
            <person name="Grigoriev I.V."/>
            <person name="Hibbett D."/>
            <person name="Nagy L.G."/>
            <person name="Martin F.M."/>
        </authorList>
    </citation>
    <scope>NUCLEOTIDE SEQUENCE</scope>
    <source>
        <strain evidence="1">P2</strain>
    </source>
</reference>
<dbReference type="Proteomes" id="UP000886501">
    <property type="component" value="Unassembled WGS sequence"/>
</dbReference>
<evidence type="ECO:0000313" key="1">
    <source>
        <dbReference type="EMBL" id="KAF9644849.1"/>
    </source>
</evidence>
<name>A0ACB6Z5P6_THEGA</name>
<dbReference type="EMBL" id="MU118116">
    <property type="protein sequence ID" value="KAF9644849.1"/>
    <property type="molecule type" value="Genomic_DNA"/>
</dbReference>
<accession>A0ACB6Z5P6</accession>
<reference evidence="1" key="2">
    <citation type="journal article" date="2020" name="Nat. Commun.">
        <title>Large-scale genome sequencing of mycorrhizal fungi provides insights into the early evolution of symbiotic traits.</title>
        <authorList>
            <person name="Miyauchi S."/>
            <person name="Kiss E."/>
            <person name="Kuo A."/>
            <person name="Drula E."/>
            <person name="Kohler A."/>
            <person name="Sanchez-Garcia M."/>
            <person name="Morin E."/>
            <person name="Andreopoulos B."/>
            <person name="Barry K.W."/>
            <person name="Bonito G."/>
            <person name="Buee M."/>
            <person name="Carver A."/>
            <person name="Chen C."/>
            <person name="Cichocki N."/>
            <person name="Clum A."/>
            <person name="Culley D."/>
            <person name="Crous P.W."/>
            <person name="Fauchery L."/>
            <person name="Girlanda M."/>
            <person name="Hayes R.D."/>
            <person name="Keri Z."/>
            <person name="LaButti K."/>
            <person name="Lipzen A."/>
            <person name="Lombard V."/>
            <person name="Magnuson J."/>
            <person name="Maillard F."/>
            <person name="Murat C."/>
            <person name="Nolan M."/>
            <person name="Ohm R.A."/>
            <person name="Pangilinan J."/>
            <person name="Pereira M.F."/>
            <person name="Perotto S."/>
            <person name="Peter M."/>
            <person name="Pfister S."/>
            <person name="Riley R."/>
            <person name="Sitrit Y."/>
            <person name="Stielow J.B."/>
            <person name="Szollosi G."/>
            <person name="Zifcakova L."/>
            <person name="Stursova M."/>
            <person name="Spatafora J.W."/>
            <person name="Tedersoo L."/>
            <person name="Vaario L.M."/>
            <person name="Yamada A."/>
            <person name="Yan M."/>
            <person name="Wang P."/>
            <person name="Xu J."/>
            <person name="Bruns T."/>
            <person name="Baldrian P."/>
            <person name="Vilgalys R."/>
            <person name="Dunand C."/>
            <person name="Henrissat B."/>
            <person name="Grigoriev I.V."/>
            <person name="Hibbett D."/>
            <person name="Nagy L.G."/>
            <person name="Martin F.M."/>
        </authorList>
    </citation>
    <scope>NUCLEOTIDE SEQUENCE</scope>
    <source>
        <strain evidence="1">P2</strain>
    </source>
</reference>
<protein>
    <submittedName>
        <fullName evidence="1">Uncharacterized protein</fullName>
    </submittedName>
</protein>
<gene>
    <name evidence="1" type="ORF">BDM02DRAFT_836933</name>
</gene>
<comment type="caution">
    <text evidence="1">The sequence shown here is derived from an EMBL/GenBank/DDBJ whole genome shotgun (WGS) entry which is preliminary data.</text>
</comment>
<evidence type="ECO:0000313" key="2">
    <source>
        <dbReference type="Proteomes" id="UP000886501"/>
    </source>
</evidence>
<sequence>MASTSAPQQGNLPTEVISQIPSLDSTQVAQILRNLPGLINKPEGDAVQILSGLAQQQSGFHHIPQHQLGPFPGSDPGPSTHPRGPPNLNQIQVVPPPQGLPQNHVPGGQRRLRTPPAHRTPGSDGSPGDIGDNAGVDGDGMGPPSPHEAGPGGRTRGGRAAGMTNDEWARQRKDNHVSPGDIKLV</sequence>
<keyword evidence="2" id="KW-1185">Reference proteome</keyword>
<proteinExistence type="predicted"/>